<dbReference type="InterPro" id="IPR015421">
    <property type="entry name" value="PyrdxlP-dep_Trfase_major"/>
</dbReference>
<evidence type="ECO:0000313" key="12">
    <source>
        <dbReference type="EMBL" id="KSU24164.1"/>
    </source>
</evidence>
<dbReference type="InterPro" id="IPR000192">
    <property type="entry name" value="Aminotrans_V_dom"/>
</dbReference>
<keyword evidence="5 8" id="KW-0663">Pyridoxal phosphate</keyword>
<dbReference type="PANTHER" id="PTHR43586">
    <property type="entry name" value="CYSTEINE DESULFURASE"/>
    <property type="match status" value="1"/>
</dbReference>
<dbReference type="Gene3D" id="3.40.640.10">
    <property type="entry name" value="Type I PLP-dependent aspartate aminotransferase-like (Major domain)"/>
    <property type="match status" value="1"/>
</dbReference>
<evidence type="ECO:0000256" key="1">
    <source>
        <dbReference type="ARBA" id="ARBA00001933"/>
    </source>
</evidence>
<dbReference type="SUPFAM" id="SSF53383">
    <property type="entry name" value="PLP-dependent transferases"/>
    <property type="match status" value="1"/>
</dbReference>
<accession>A0A0V8ECS5</accession>
<dbReference type="NCBIfam" id="TIGR01979">
    <property type="entry name" value="sufS"/>
    <property type="match status" value="1"/>
</dbReference>
<dbReference type="Pfam" id="PF00266">
    <property type="entry name" value="Aminotran_5"/>
    <property type="match status" value="1"/>
</dbReference>
<protein>
    <recommendedName>
        <fullName evidence="3 8">Cysteine desulfurase</fullName>
        <ecNumber evidence="3 8">2.8.1.7</ecNumber>
    </recommendedName>
</protein>
<dbReference type="Proteomes" id="UP000663169">
    <property type="component" value="Chromosome"/>
</dbReference>
<dbReference type="AlphaFoldDB" id="A0A0V8ECS5"/>
<evidence type="ECO:0000313" key="11">
    <source>
        <dbReference type="EMBL" id="ARD99519.1"/>
    </source>
</evidence>
<evidence type="ECO:0000259" key="9">
    <source>
        <dbReference type="Pfam" id="PF00266"/>
    </source>
</evidence>
<evidence type="ECO:0000256" key="6">
    <source>
        <dbReference type="ARBA" id="ARBA00050776"/>
    </source>
</evidence>
<dbReference type="GO" id="GO:0031071">
    <property type="term" value="F:cysteine desulfurase activity"/>
    <property type="evidence" value="ECO:0007669"/>
    <property type="project" value="UniProtKB-UniRule"/>
</dbReference>
<dbReference type="CDD" id="cd06453">
    <property type="entry name" value="SufS_like"/>
    <property type="match status" value="1"/>
</dbReference>
<dbReference type="EMBL" id="CP015897">
    <property type="protein sequence ID" value="ARD99519.1"/>
    <property type="molecule type" value="Genomic_DNA"/>
</dbReference>
<dbReference type="PATRIC" id="fig|1360.102.peg.148"/>
<dbReference type="InterPro" id="IPR015422">
    <property type="entry name" value="PyrdxlP-dep_Trfase_small"/>
</dbReference>
<evidence type="ECO:0000313" key="15">
    <source>
        <dbReference type="Proteomes" id="UP000192085"/>
    </source>
</evidence>
<evidence type="ECO:0000256" key="8">
    <source>
        <dbReference type="RuleBase" id="RU004506"/>
    </source>
</evidence>
<evidence type="ECO:0000313" key="10">
    <source>
        <dbReference type="EMBL" id="ARD96819.1"/>
    </source>
</evidence>
<dbReference type="PROSITE" id="PS00595">
    <property type="entry name" value="AA_TRANSFER_CLASS_5"/>
    <property type="match status" value="1"/>
</dbReference>
<dbReference type="EC" id="2.8.1.7" evidence="3 8"/>
<dbReference type="InterPro" id="IPR020578">
    <property type="entry name" value="Aminotrans_V_PyrdxlP_BS"/>
</dbReference>
<dbReference type="Proteomes" id="UP000052991">
    <property type="component" value="Unassembled WGS sequence"/>
</dbReference>
<gene>
    <name evidence="13" type="ORF">LL223_1870</name>
    <name evidence="10" type="ORF">LL229_1938</name>
    <name evidence="11" type="ORF">LL275_1892</name>
    <name evidence="12" type="ORF">N42_2535</name>
</gene>
<dbReference type="EMBL" id="LKLW01000159">
    <property type="protein sequence ID" value="KSU24164.1"/>
    <property type="molecule type" value="Genomic_DNA"/>
</dbReference>
<dbReference type="OMA" id="LVTWQQI"/>
<dbReference type="GO" id="GO:0030170">
    <property type="term" value="F:pyridoxal phosphate binding"/>
    <property type="evidence" value="ECO:0007669"/>
    <property type="project" value="UniProtKB-UniRule"/>
</dbReference>
<evidence type="ECO:0000256" key="2">
    <source>
        <dbReference type="ARBA" id="ARBA00010447"/>
    </source>
</evidence>
<reference evidence="13" key="4">
    <citation type="journal article" date="2020" name="Mol. Microbiol.">
        <title>The CWPS Rubik's cube: Linking diversity of cell wall polysaccharide structures with the encoded biosynthetic machinery of selected Lactococcus lactis strains.</title>
        <authorList>
            <person name="Mahony J."/>
            <person name="Frantzen C."/>
            <person name="Vinogradov E."/>
            <person name="Sadovskaya I."/>
            <person name="Theodorou I."/>
            <person name="Kelleher P."/>
            <person name="Chapot-Chartier M.P."/>
            <person name="Cambillau C."/>
            <person name="Holo H."/>
            <person name="van Sinderen D."/>
        </authorList>
    </citation>
    <scope>NUCLEOTIDE SEQUENCE</scope>
    <source>
        <strain evidence="13">223</strain>
    </source>
</reference>
<comment type="function">
    <text evidence="8">Catalyzes the removal of elemental sulfur and selenium atoms from L-cysteine, L-cystine, L-selenocysteine, and L-selenocystine to produce L-alanine.</text>
</comment>
<feature type="domain" description="Aminotransferase class V" evidence="9">
    <location>
        <begin position="22"/>
        <end position="391"/>
    </location>
</feature>
<evidence type="ECO:0000256" key="7">
    <source>
        <dbReference type="RuleBase" id="RU004504"/>
    </source>
</evidence>
<reference evidence="14" key="1">
    <citation type="submission" date="2015-10" db="EMBL/GenBank/DDBJ databases">
        <title>Draft Genome Sequences of 11 Lactococcus lactis subspecies cremoris strains.</title>
        <authorList>
            <person name="Wels M."/>
            <person name="Backus L."/>
            <person name="Boekhorst J."/>
            <person name="Dijkstra A."/>
            <person name="Beerthuizen M."/>
            <person name="Kelly W."/>
            <person name="Siezen R."/>
            <person name="Bachmann H."/>
            <person name="Van Hijum S."/>
        </authorList>
    </citation>
    <scope>NUCLEOTIDE SEQUENCE [LARGE SCALE GENOMIC DNA]</scope>
    <source>
        <strain evidence="14">N42</strain>
    </source>
</reference>
<evidence type="ECO:0000256" key="4">
    <source>
        <dbReference type="ARBA" id="ARBA00022679"/>
    </source>
</evidence>
<comment type="catalytic activity">
    <reaction evidence="6 8">
        <text>(sulfur carrier)-H + L-cysteine = (sulfur carrier)-SH + L-alanine</text>
        <dbReference type="Rhea" id="RHEA:43892"/>
        <dbReference type="Rhea" id="RHEA-COMP:14737"/>
        <dbReference type="Rhea" id="RHEA-COMP:14739"/>
        <dbReference type="ChEBI" id="CHEBI:29917"/>
        <dbReference type="ChEBI" id="CHEBI:35235"/>
        <dbReference type="ChEBI" id="CHEBI:57972"/>
        <dbReference type="ChEBI" id="CHEBI:64428"/>
        <dbReference type="EC" id="2.8.1.7"/>
    </reaction>
</comment>
<evidence type="ECO:0000256" key="5">
    <source>
        <dbReference type="ARBA" id="ARBA00022898"/>
    </source>
</evidence>
<dbReference type="EMBL" id="CP031926">
    <property type="protein sequence ID" value="QRZ35509.1"/>
    <property type="molecule type" value="Genomic_DNA"/>
</dbReference>
<evidence type="ECO:0000313" key="14">
    <source>
        <dbReference type="Proteomes" id="UP000052991"/>
    </source>
</evidence>
<dbReference type="Proteomes" id="UP000192085">
    <property type="component" value="Chromosome"/>
</dbReference>
<keyword evidence="4 8" id="KW-0808">Transferase</keyword>
<comment type="similarity">
    <text evidence="2 8">Belongs to the class-V pyridoxal-phosphate-dependent aminotransferase family. Csd subfamily.</text>
</comment>
<comment type="cofactor">
    <cofactor evidence="1 7">
        <name>pyridoxal 5'-phosphate</name>
        <dbReference type="ChEBI" id="CHEBI:597326"/>
    </cofactor>
</comment>
<reference evidence="12" key="3">
    <citation type="journal article" date="2017" name="Genome Announc.">
        <title>Draft Genome Sequences of 24 Lactococcus lactis Strains.</title>
        <authorList>
            <person name="Backus L."/>
            <person name="Wels M."/>
            <person name="Boekhorst J."/>
            <person name="Dijkstra A.R."/>
            <person name="Beerthuyzen M."/>
            <person name="Kelly W.J."/>
            <person name="Siezen R.J."/>
            <person name="van Hijum S.A."/>
            <person name="Bachmann H."/>
        </authorList>
    </citation>
    <scope>NUCLEOTIDE SEQUENCE</scope>
    <source>
        <strain evidence="12">N42</strain>
    </source>
</reference>
<dbReference type="GO" id="GO:0006534">
    <property type="term" value="P:cysteine metabolic process"/>
    <property type="evidence" value="ECO:0007669"/>
    <property type="project" value="UniProtKB-UniRule"/>
</dbReference>
<dbReference type="PIRSF" id="PIRSF005572">
    <property type="entry name" value="NifS"/>
    <property type="match status" value="1"/>
</dbReference>
<evidence type="ECO:0000313" key="13">
    <source>
        <dbReference type="EMBL" id="QRZ35509.1"/>
    </source>
</evidence>
<dbReference type="Gene3D" id="3.90.1150.10">
    <property type="entry name" value="Aspartate Aminotransferase, domain 1"/>
    <property type="match status" value="1"/>
</dbReference>
<dbReference type="InterPro" id="IPR015424">
    <property type="entry name" value="PyrdxlP-dep_Trfase"/>
</dbReference>
<sequence length="405" mass="45270">MLEGIKKDFPVLNQIVNDEPLVYLDNAATTQKPLKVLAAIKDYYENDNANVHRGVHTLAERATEKYEAAREKVRQFINAKSTKEVLFTRGTTTSINWVAQFAGQILKTGDEIVISIMEHHSNIVPWQEVAKKTGAILKFVYLKDGQLDMDDLRKKITNQTKFVSIAHVSNVLGTINPVEEITKIAHEHGAYMAVDGAQSTPHMAIDLQKMDVDFFAFSGHKMMGPTGIGVLYGKEELLNQFEPVEFGGEMIDFVYESHSTWTELPWKFEAGTPNIAGAIALGAAIDYIQELGIDQIHQHEIELIDYLMPKLQEIEGLKIYGPKDNVKRGGLIAFNIEGLHPHDVATALDMEGVAVRAGHHCAQPLLNYLETPATARASFYLYNTKADCDKLVEALKKTKEFFNLD</sequence>
<evidence type="ECO:0000256" key="3">
    <source>
        <dbReference type="ARBA" id="ARBA00012239"/>
    </source>
</evidence>
<dbReference type="EMBL" id="CP090823">
    <property type="protein sequence ID" value="ARD96819.1"/>
    <property type="molecule type" value="Genomic_DNA"/>
</dbReference>
<reference evidence="10" key="6">
    <citation type="submission" date="2023-09" db="EMBL/GenBank/DDBJ databases">
        <title>Complete Genomes and Methylome analysis of Lactococcus lactis subs lactis strains.</title>
        <authorList>
            <person name="Fomenkov A."/>
            <person name="McDonnell B."/>
            <person name="Sun L."/>
            <person name="Van Sinderen D."/>
            <person name="Roberts R.J."/>
        </authorList>
    </citation>
    <scope>NUCLEOTIDE SEQUENCE</scope>
    <source>
        <strain evidence="10">229</strain>
    </source>
</reference>
<dbReference type="InterPro" id="IPR016454">
    <property type="entry name" value="Cysteine_dSase"/>
</dbReference>
<reference evidence="13" key="5">
    <citation type="submission" date="2023-04" db="EMBL/GenBank/DDBJ databases">
        <authorList>
            <person name="McDonnell B."/>
        </authorList>
    </citation>
    <scope>NUCLEOTIDE SEQUENCE</scope>
    <source>
        <strain evidence="13">223</strain>
    </source>
</reference>
<reference evidence="11 15" key="2">
    <citation type="journal article" date="2017" name="BMC Genomics">
        <title>Comparative and functional genomics of the Lactococcus lactis taxon; insights into evolution and niche adaptation.</title>
        <authorList>
            <person name="Kelleher P."/>
            <person name="Bottacini F."/>
            <person name="Mahony J."/>
            <person name="Kilcawley K.N."/>
            <person name="van Sinderen D."/>
        </authorList>
    </citation>
    <scope>NUCLEOTIDE SEQUENCE [LARGE SCALE GENOMIC DNA]</scope>
    <source>
        <strain evidence="11 15">275</strain>
    </source>
</reference>
<organism evidence="12 14">
    <name type="scientific">Lactococcus lactis subsp. lactis</name>
    <name type="common">Streptococcus lactis</name>
    <dbReference type="NCBI Taxonomy" id="1360"/>
    <lineage>
        <taxon>Bacteria</taxon>
        <taxon>Bacillati</taxon>
        <taxon>Bacillota</taxon>
        <taxon>Bacilli</taxon>
        <taxon>Lactobacillales</taxon>
        <taxon>Streptococcaceae</taxon>
        <taxon>Lactococcus</taxon>
    </lineage>
</organism>
<dbReference type="RefSeq" id="WP_004255189.1">
    <property type="nucleotide sequence ID" value="NZ_CAKMAV010000002.1"/>
</dbReference>
<dbReference type="PANTHER" id="PTHR43586:SF8">
    <property type="entry name" value="CYSTEINE DESULFURASE 1, CHLOROPLASTIC"/>
    <property type="match status" value="1"/>
</dbReference>
<name>A0A0V8ECS5_LACLL</name>
<dbReference type="Proteomes" id="UP001055586">
    <property type="component" value="Chromosome"/>
</dbReference>
<dbReference type="InterPro" id="IPR010970">
    <property type="entry name" value="Cys_dSase_SufS"/>
</dbReference>
<proteinExistence type="inferred from homology"/>